<evidence type="ECO:0000313" key="2">
    <source>
        <dbReference type="EMBL" id="BBJ47219.1"/>
    </source>
</evidence>
<sequence>MDPTPYGTCHVDAQGTNPVDDTTRTAARIQAEHAVKMATALKAAT</sequence>
<gene>
    <name evidence="2" type="ORF">SSPO_099370</name>
</gene>
<name>A0A499VE40_9ACTN</name>
<protein>
    <submittedName>
        <fullName evidence="2">Uncharacterized protein</fullName>
    </submittedName>
</protein>
<reference evidence="2 3" key="1">
    <citation type="journal article" date="2020" name="Int. J. Syst. Evol. Microbiol.">
        <title>Reclassification of Streptomyces castelarensis and Streptomyces sporoclivatus as later heterotypic synonyms of Streptomyces antimycoticus.</title>
        <authorList>
            <person name="Komaki H."/>
            <person name="Tamura T."/>
        </authorList>
    </citation>
    <scope>NUCLEOTIDE SEQUENCE [LARGE SCALE GENOMIC DNA]</scope>
    <source>
        <strain evidence="2 3">NBRC 100767</strain>
    </source>
</reference>
<proteinExistence type="predicted"/>
<dbReference type="EMBL" id="AP019620">
    <property type="protein sequence ID" value="BBJ47219.1"/>
    <property type="molecule type" value="Genomic_DNA"/>
</dbReference>
<dbReference type="Proteomes" id="UP000463951">
    <property type="component" value="Chromosome"/>
</dbReference>
<dbReference type="AlphaFoldDB" id="A0A499VE40"/>
<accession>A0A499VE40</accession>
<organism evidence="2 3">
    <name type="scientific">Streptomyces antimycoticus</name>
    <dbReference type="NCBI Taxonomy" id="68175"/>
    <lineage>
        <taxon>Bacteria</taxon>
        <taxon>Bacillati</taxon>
        <taxon>Actinomycetota</taxon>
        <taxon>Actinomycetes</taxon>
        <taxon>Kitasatosporales</taxon>
        <taxon>Streptomycetaceae</taxon>
        <taxon>Streptomyces</taxon>
        <taxon>Streptomyces violaceusniger group</taxon>
    </lineage>
</organism>
<evidence type="ECO:0000256" key="1">
    <source>
        <dbReference type="SAM" id="MobiDB-lite"/>
    </source>
</evidence>
<feature type="region of interest" description="Disordered" evidence="1">
    <location>
        <begin position="1"/>
        <end position="20"/>
    </location>
</feature>
<evidence type="ECO:0000313" key="3">
    <source>
        <dbReference type="Proteomes" id="UP000463951"/>
    </source>
</evidence>